<dbReference type="EMBL" id="CP042186">
    <property type="protein sequence ID" value="QDS68902.1"/>
    <property type="molecule type" value="Genomic_DNA"/>
</dbReference>
<name>A0A517KZT0_9PEZI</name>
<keyword evidence="4" id="KW-1185">Reference proteome</keyword>
<dbReference type="SUPFAM" id="SSF52833">
    <property type="entry name" value="Thioredoxin-like"/>
    <property type="match status" value="1"/>
</dbReference>
<evidence type="ECO:0000259" key="1">
    <source>
        <dbReference type="Pfam" id="PF13409"/>
    </source>
</evidence>
<gene>
    <name evidence="3" type="ORF">FKW77_007958</name>
</gene>
<dbReference type="STRING" id="50376.A0A517KZT0"/>
<dbReference type="Pfam" id="PF13409">
    <property type="entry name" value="GST_N_2"/>
    <property type="match status" value="1"/>
</dbReference>
<feature type="domain" description="GST N-terminal" evidence="1">
    <location>
        <begin position="23"/>
        <end position="97"/>
    </location>
</feature>
<dbReference type="Gene3D" id="3.40.30.10">
    <property type="entry name" value="Glutaredoxin"/>
    <property type="match status" value="1"/>
</dbReference>
<proteinExistence type="predicted"/>
<organism evidence="3 4">
    <name type="scientific">Venturia effusa</name>
    <dbReference type="NCBI Taxonomy" id="50376"/>
    <lineage>
        <taxon>Eukaryota</taxon>
        <taxon>Fungi</taxon>
        <taxon>Dikarya</taxon>
        <taxon>Ascomycota</taxon>
        <taxon>Pezizomycotina</taxon>
        <taxon>Dothideomycetes</taxon>
        <taxon>Pleosporomycetidae</taxon>
        <taxon>Venturiales</taxon>
        <taxon>Venturiaceae</taxon>
        <taxon>Venturia</taxon>
    </lineage>
</organism>
<dbReference type="Pfam" id="PF22041">
    <property type="entry name" value="GST_C_7"/>
    <property type="match status" value="1"/>
</dbReference>
<dbReference type="Proteomes" id="UP000316270">
    <property type="component" value="Chromosome 2"/>
</dbReference>
<protein>
    <submittedName>
        <fullName evidence="3">Uncharacterized protein</fullName>
    </submittedName>
</protein>
<feature type="domain" description="Glutathione S-transferase UstS-like C-terminal" evidence="2">
    <location>
        <begin position="187"/>
        <end position="272"/>
    </location>
</feature>
<dbReference type="OrthoDB" id="4951845at2759"/>
<dbReference type="InterPro" id="IPR036282">
    <property type="entry name" value="Glutathione-S-Trfase_C_sf"/>
</dbReference>
<evidence type="ECO:0000313" key="3">
    <source>
        <dbReference type="EMBL" id="QDS68902.1"/>
    </source>
</evidence>
<dbReference type="InterPro" id="IPR054416">
    <property type="entry name" value="GST_UstS-like_C"/>
</dbReference>
<dbReference type="Gene3D" id="1.20.1050.10">
    <property type="match status" value="1"/>
</dbReference>
<evidence type="ECO:0000313" key="4">
    <source>
        <dbReference type="Proteomes" id="UP000316270"/>
    </source>
</evidence>
<reference evidence="3 4" key="1">
    <citation type="submission" date="2019-07" db="EMBL/GenBank/DDBJ databases">
        <title>Finished genome of Venturia effusa.</title>
        <authorList>
            <person name="Young C.A."/>
            <person name="Cox M.P."/>
            <person name="Ganley A.R.D."/>
            <person name="David W.J."/>
        </authorList>
    </citation>
    <scope>NUCLEOTIDE SEQUENCE [LARGE SCALE GENOMIC DNA]</scope>
    <source>
        <strain evidence="4">albino</strain>
    </source>
</reference>
<dbReference type="InterPro" id="IPR004045">
    <property type="entry name" value="Glutathione_S-Trfase_N"/>
</dbReference>
<dbReference type="InterPro" id="IPR036249">
    <property type="entry name" value="Thioredoxin-like_sf"/>
</dbReference>
<evidence type="ECO:0000259" key="2">
    <source>
        <dbReference type="Pfam" id="PF22041"/>
    </source>
</evidence>
<dbReference type="SUPFAM" id="SSF47616">
    <property type="entry name" value="GST C-terminal domain-like"/>
    <property type="match status" value="1"/>
</dbReference>
<accession>A0A517KZT0</accession>
<dbReference type="AlphaFoldDB" id="A0A517KZT0"/>
<sequence>MTDSNPLVFYDISSPKEPRSYAPNPSKSRLALGFKRVPFKTNFVDIADISEVRRGLNCPAVRKLDDGSDYYTLPMLQDPSSGKIVGDSFDIANFLDDTYPNSGGYLFPPNSTRTGLDYESPNKDTAFFAPLTSNEGSKNKEYAQFNLHVDATFSAHIVLYAYFLPFNPDTADAAKALMLKRAHMNSWEDLNIQGEAREGLKAGFKEALTSLAQLFMIHETGPYLEGAQANYADLIVGGWLNMLSIIIPGDEWQDFRTWHNGVFARLHDALQENYFVCQ</sequence>